<protein>
    <submittedName>
        <fullName evidence="1">Uncharacterized protein</fullName>
    </submittedName>
</protein>
<dbReference type="EMBL" id="CP034752">
    <property type="protein sequence ID" value="QBH97182.1"/>
    <property type="molecule type" value="Genomic_DNA"/>
</dbReference>
<reference evidence="1 2" key="1">
    <citation type="submission" date="2019-03" db="EMBL/GenBank/DDBJ databases">
        <title>Pragia sp. nov. isolated from the gut tract of Carduelis flavirostris.</title>
        <authorList>
            <person name="Ge Y."/>
        </authorList>
    </citation>
    <scope>NUCLEOTIDE SEQUENCE [LARGE SCALE GENOMIC DNA]</scope>
    <source>
        <strain evidence="1 2">CF-458</strain>
    </source>
</reference>
<name>A0A411WLX5_9GAMM</name>
<gene>
    <name evidence="1" type="ORF">EKN56_12735</name>
</gene>
<dbReference type="RefSeq" id="WP_130592120.1">
    <property type="nucleotide sequence ID" value="NZ_CP034752.1"/>
</dbReference>
<evidence type="ECO:0000313" key="1">
    <source>
        <dbReference type="EMBL" id="QBH97182.1"/>
    </source>
</evidence>
<sequence length="62" mass="6804">MRKPITLNPAAYKASQLDMLIFTIEEVAHDEEASKKLVTLISIAADLIAEINESLHSEVSHG</sequence>
<dbReference type="Proteomes" id="UP000293154">
    <property type="component" value="Chromosome"/>
</dbReference>
<dbReference type="AlphaFoldDB" id="A0A411WLX5"/>
<organism evidence="1 2">
    <name type="scientific">Limnobaculum zhutongyuii</name>
    <dbReference type="NCBI Taxonomy" id="2498113"/>
    <lineage>
        <taxon>Bacteria</taxon>
        <taxon>Pseudomonadati</taxon>
        <taxon>Pseudomonadota</taxon>
        <taxon>Gammaproteobacteria</taxon>
        <taxon>Enterobacterales</taxon>
        <taxon>Budviciaceae</taxon>
        <taxon>Limnobaculum</taxon>
    </lineage>
</organism>
<accession>A0A411WLX5</accession>
<evidence type="ECO:0000313" key="2">
    <source>
        <dbReference type="Proteomes" id="UP000293154"/>
    </source>
</evidence>
<proteinExistence type="predicted"/>
<keyword evidence="2" id="KW-1185">Reference proteome</keyword>
<dbReference type="KEGG" id="prag:EKN56_12735"/>